<dbReference type="Proteomes" id="UP000593573">
    <property type="component" value="Unassembled WGS sequence"/>
</dbReference>
<gene>
    <name evidence="1" type="ORF">Goklo_003119</name>
</gene>
<reference evidence="1 2" key="1">
    <citation type="journal article" date="2019" name="Genome Biol. Evol.">
        <title>Insights into the evolution of the New World diploid cottons (Gossypium, subgenus Houzingenia) based on genome sequencing.</title>
        <authorList>
            <person name="Grover C.E."/>
            <person name="Arick M.A. 2nd"/>
            <person name="Thrash A."/>
            <person name="Conover J.L."/>
            <person name="Sanders W.S."/>
            <person name="Peterson D.G."/>
            <person name="Frelichowski J.E."/>
            <person name="Scheffler J.A."/>
            <person name="Scheffler B.E."/>
            <person name="Wendel J.F."/>
        </authorList>
    </citation>
    <scope>NUCLEOTIDE SEQUENCE [LARGE SCALE GENOMIC DNA]</scope>
    <source>
        <strain evidence="1">57</strain>
        <tissue evidence="1">Leaf</tissue>
    </source>
</reference>
<proteinExistence type="predicted"/>
<evidence type="ECO:0000313" key="2">
    <source>
        <dbReference type="Proteomes" id="UP000593573"/>
    </source>
</evidence>
<dbReference type="AlphaFoldDB" id="A0A7J8VWF4"/>
<sequence>MWYVIVQYIQELYESICIDIIIYVQKAVCFGRSLYSLGR</sequence>
<evidence type="ECO:0000313" key="1">
    <source>
        <dbReference type="EMBL" id="MBA0666749.1"/>
    </source>
</evidence>
<comment type="caution">
    <text evidence="1">The sequence shown here is derived from an EMBL/GenBank/DDBJ whole genome shotgun (WGS) entry which is preliminary data.</text>
</comment>
<feature type="non-terminal residue" evidence="1">
    <location>
        <position position="39"/>
    </location>
</feature>
<accession>A0A7J8VWF4</accession>
<name>A0A7J8VWF4_9ROSI</name>
<organism evidence="1 2">
    <name type="scientific">Gossypium klotzschianum</name>
    <dbReference type="NCBI Taxonomy" id="34286"/>
    <lineage>
        <taxon>Eukaryota</taxon>
        <taxon>Viridiplantae</taxon>
        <taxon>Streptophyta</taxon>
        <taxon>Embryophyta</taxon>
        <taxon>Tracheophyta</taxon>
        <taxon>Spermatophyta</taxon>
        <taxon>Magnoliopsida</taxon>
        <taxon>eudicotyledons</taxon>
        <taxon>Gunneridae</taxon>
        <taxon>Pentapetalae</taxon>
        <taxon>rosids</taxon>
        <taxon>malvids</taxon>
        <taxon>Malvales</taxon>
        <taxon>Malvaceae</taxon>
        <taxon>Malvoideae</taxon>
        <taxon>Gossypium</taxon>
    </lineage>
</organism>
<dbReference type="EMBL" id="JABFAB010000012">
    <property type="protein sequence ID" value="MBA0666749.1"/>
    <property type="molecule type" value="Genomic_DNA"/>
</dbReference>
<protein>
    <submittedName>
        <fullName evidence="1">Uncharacterized protein</fullName>
    </submittedName>
</protein>
<keyword evidence="2" id="KW-1185">Reference proteome</keyword>